<feature type="transmembrane region" description="Helical" evidence="1">
    <location>
        <begin position="132"/>
        <end position="154"/>
    </location>
</feature>
<reference evidence="2" key="1">
    <citation type="submission" date="2018-06" db="EMBL/GenBank/DDBJ databases">
        <authorList>
            <person name="Zhirakovskaya E."/>
        </authorList>
    </citation>
    <scope>NUCLEOTIDE SEQUENCE</scope>
</reference>
<keyword evidence="1" id="KW-1133">Transmembrane helix</keyword>
<sequence length="351" mass="39172">MKQTDFENKYQSFWAELENRLNINLKAYTGSMNQPHNKAVGVKKSPSIKGLAGRLNSDIDLGKGFPENYRLLCHHLSLARSRHYSPLLVDRLEKLVINTHQLFYKRKTHLLASVLIYFTSGFAQSVRKQWRWVALSGSLFFGTFFAMLISLQFYPDMIYTVMSGEEIAKMVSMYNPQTDIIGRGRDSGSDFEMFGFYIFNNTGIGLKTFASGLLLGIGSVITLVFNGLTIGGVAGYLTFIGYGETFWPFVSGHSAMELSAIVLSGAAGFMLGFSIIMPGRKSRLRALRDSAVKAVYMMYGVSTMFLIAAFIEAYWSSMAGIPAMVKYSVGIVSWLLLIAYFVFAGRRNAAR</sequence>
<keyword evidence="1" id="KW-0472">Membrane</keyword>
<organism evidence="2">
    <name type="scientific">hydrothermal vent metagenome</name>
    <dbReference type="NCBI Taxonomy" id="652676"/>
    <lineage>
        <taxon>unclassified sequences</taxon>
        <taxon>metagenomes</taxon>
        <taxon>ecological metagenomes</taxon>
    </lineage>
</organism>
<dbReference type="AlphaFoldDB" id="A0A3B0WPI3"/>
<gene>
    <name evidence="2" type="ORF">MNBD_GAMMA11-1999</name>
</gene>
<dbReference type="PANTHER" id="PTHR35337:SF1">
    <property type="entry name" value="SLR1478 PROTEIN"/>
    <property type="match status" value="1"/>
</dbReference>
<feature type="transmembrane region" description="Helical" evidence="1">
    <location>
        <begin position="296"/>
        <end position="315"/>
    </location>
</feature>
<feature type="transmembrane region" description="Helical" evidence="1">
    <location>
        <begin position="258"/>
        <end position="276"/>
    </location>
</feature>
<feature type="transmembrane region" description="Helical" evidence="1">
    <location>
        <begin position="213"/>
        <end position="238"/>
    </location>
</feature>
<proteinExistence type="predicted"/>
<dbReference type="Pfam" id="PF01944">
    <property type="entry name" value="SpoIIM"/>
    <property type="match status" value="1"/>
</dbReference>
<protein>
    <recommendedName>
        <fullName evidence="3">Stage II sporulation protein M</fullName>
    </recommendedName>
</protein>
<accession>A0A3B0WPI3</accession>
<evidence type="ECO:0008006" key="3">
    <source>
        <dbReference type="Google" id="ProtNLM"/>
    </source>
</evidence>
<keyword evidence="1" id="KW-0812">Transmembrane</keyword>
<dbReference type="EMBL" id="UOFG01000004">
    <property type="protein sequence ID" value="VAW57885.1"/>
    <property type="molecule type" value="Genomic_DNA"/>
</dbReference>
<dbReference type="PANTHER" id="PTHR35337">
    <property type="entry name" value="SLR1478 PROTEIN"/>
    <property type="match status" value="1"/>
</dbReference>
<evidence type="ECO:0000256" key="1">
    <source>
        <dbReference type="SAM" id="Phobius"/>
    </source>
</evidence>
<name>A0A3B0WPI3_9ZZZZ</name>
<evidence type="ECO:0000313" key="2">
    <source>
        <dbReference type="EMBL" id="VAW57885.1"/>
    </source>
</evidence>
<dbReference type="InterPro" id="IPR002798">
    <property type="entry name" value="SpoIIM-like"/>
</dbReference>
<feature type="transmembrane region" description="Helical" evidence="1">
    <location>
        <begin position="327"/>
        <end position="345"/>
    </location>
</feature>